<keyword evidence="5" id="KW-0521">NADP</keyword>
<comment type="caution">
    <text evidence="11">The sequence shown here is derived from an EMBL/GenBank/DDBJ whole genome shotgun (WGS) entry which is preliminary data.</text>
</comment>
<dbReference type="EMBL" id="BSDE01000005">
    <property type="protein sequence ID" value="GLH74180.1"/>
    <property type="molecule type" value="Genomic_DNA"/>
</dbReference>
<evidence type="ECO:0000256" key="7">
    <source>
        <dbReference type="ARBA" id="ARBA00023027"/>
    </source>
</evidence>
<evidence type="ECO:0000256" key="2">
    <source>
        <dbReference type="ARBA" id="ARBA00005689"/>
    </source>
</evidence>
<keyword evidence="7" id="KW-0520">NAD</keyword>
<dbReference type="Proteomes" id="UP001165069">
    <property type="component" value="Unassembled WGS sequence"/>
</dbReference>
<dbReference type="NCBIfam" id="NF006942">
    <property type="entry name" value="PRK09424.1"/>
    <property type="match status" value="1"/>
</dbReference>
<dbReference type="EC" id="7.1.1.1" evidence="3"/>
<accession>A0ABQ5QJ20</accession>
<evidence type="ECO:0000313" key="11">
    <source>
        <dbReference type="EMBL" id="GLH74180.1"/>
    </source>
</evidence>
<dbReference type="InterPro" id="IPR008143">
    <property type="entry name" value="Ala_DH/PNT_CS2"/>
</dbReference>
<comment type="similarity">
    <text evidence="2">Belongs to the AlaDH/PNT family.</text>
</comment>
<evidence type="ECO:0000256" key="1">
    <source>
        <dbReference type="ARBA" id="ARBA00003943"/>
    </source>
</evidence>
<dbReference type="Pfam" id="PF01262">
    <property type="entry name" value="AlaDh_PNT_C"/>
    <property type="match status" value="1"/>
</dbReference>
<protein>
    <recommendedName>
        <fullName evidence="3">proton-translocating NAD(P)(+) transhydrogenase</fullName>
        <ecNumber evidence="3">7.1.1.1</ecNumber>
    </recommendedName>
</protein>
<comment type="function">
    <text evidence="1">The transhydrogenation between NADH and NADP is coupled to respiration and ATP hydrolysis and functions as a proton pump across the membrane.</text>
</comment>
<evidence type="ECO:0000313" key="12">
    <source>
        <dbReference type="Proteomes" id="UP001165069"/>
    </source>
</evidence>
<comment type="catalytic activity">
    <reaction evidence="8">
        <text>NAD(+) + NADPH + H(+)(in) = NADH + NADP(+) + H(+)(out)</text>
        <dbReference type="Rhea" id="RHEA:47992"/>
        <dbReference type="ChEBI" id="CHEBI:15378"/>
        <dbReference type="ChEBI" id="CHEBI:57540"/>
        <dbReference type="ChEBI" id="CHEBI:57783"/>
        <dbReference type="ChEBI" id="CHEBI:57945"/>
        <dbReference type="ChEBI" id="CHEBI:58349"/>
        <dbReference type="EC" id="7.1.1.1"/>
    </reaction>
</comment>
<keyword evidence="6" id="KW-1278">Translocase</keyword>
<dbReference type="InterPro" id="IPR007698">
    <property type="entry name" value="AlaDH/PNT_NAD(H)-bd"/>
</dbReference>
<dbReference type="SUPFAM" id="SSF51735">
    <property type="entry name" value="NAD(P)-binding Rossmann-fold domains"/>
    <property type="match status" value="1"/>
</dbReference>
<name>A0ABQ5QJ20_9BACT</name>
<evidence type="ECO:0000256" key="6">
    <source>
        <dbReference type="ARBA" id="ARBA00022967"/>
    </source>
</evidence>
<feature type="domain" description="Alanine dehydrogenase/pyridine nucleotide transhydrogenase NAD(H)-binding" evidence="9">
    <location>
        <begin position="153"/>
        <end position="317"/>
    </location>
</feature>
<dbReference type="InterPro" id="IPR007886">
    <property type="entry name" value="AlaDH/PNT_N"/>
</dbReference>
<reference evidence="11 12" key="1">
    <citation type="journal article" date="2023" name="Antonie Van Leeuwenhoek">
        <title>Mesoterricola silvestris gen. nov., sp. nov., Mesoterricola sediminis sp. nov., Geothrix oryzae sp. nov., Geothrix edaphica sp. nov., Geothrix rubra sp. nov., and Geothrix limicola sp. nov., six novel members of Acidobacteriota isolated from soils.</title>
        <authorList>
            <person name="Itoh H."/>
            <person name="Sugisawa Y."/>
            <person name="Mise K."/>
            <person name="Xu Z."/>
            <person name="Kuniyasu M."/>
            <person name="Ushijima N."/>
            <person name="Kawano K."/>
            <person name="Kobayashi E."/>
            <person name="Shiratori Y."/>
            <person name="Masuda Y."/>
            <person name="Senoo K."/>
        </authorList>
    </citation>
    <scope>NUCLEOTIDE SEQUENCE [LARGE SCALE GENOMIC DNA]</scope>
    <source>
        <strain evidence="11 12">Red804</strain>
    </source>
</reference>
<organism evidence="11 12">
    <name type="scientific">Geothrix limicola</name>
    <dbReference type="NCBI Taxonomy" id="2927978"/>
    <lineage>
        <taxon>Bacteria</taxon>
        <taxon>Pseudomonadati</taxon>
        <taxon>Acidobacteriota</taxon>
        <taxon>Holophagae</taxon>
        <taxon>Holophagales</taxon>
        <taxon>Holophagaceae</taxon>
        <taxon>Geothrix</taxon>
    </lineage>
</organism>
<evidence type="ECO:0000256" key="4">
    <source>
        <dbReference type="ARBA" id="ARBA00022741"/>
    </source>
</evidence>
<gene>
    <name evidence="11" type="primary">pntAA</name>
    <name evidence="11" type="ORF">GETHLI_26820</name>
</gene>
<dbReference type="PANTHER" id="PTHR10160:SF19">
    <property type="entry name" value="PROTON-TRANSLOCATING NAD(P)(+) TRANSHYDROGENASE"/>
    <property type="match status" value="1"/>
</dbReference>
<dbReference type="InterPro" id="IPR036291">
    <property type="entry name" value="NAD(P)-bd_dom_sf"/>
</dbReference>
<evidence type="ECO:0000256" key="8">
    <source>
        <dbReference type="ARBA" id="ARBA00048202"/>
    </source>
</evidence>
<proteinExistence type="inferred from homology"/>
<evidence type="ECO:0000259" key="9">
    <source>
        <dbReference type="SMART" id="SM01002"/>
    </source>
</evidence>
<dbReference type="Gene3D" id="3.40.50.720">
    <property type="entry name" value="NAD(P)-binding Rossmann-like Domain"/>
    <property type="match status" value="2"/>
</dbReference>
<dbReference type="RefSeq" id="WP_285576166.1">
    <property type="nucleotide sequence ID" value="NZ_BSDE01000005.1"/>
</dbReference>
<dbReference type="CDD" id="cd05304">
    <property type="entry name" value="Rubrum_tdh"/>
    <property type="match status" value="1"/>
</dbReference>
<dbReference type="SMART" id="SM01002">
    <property type="entry name" value="AlaDh_PNT_C"/>
    <property type="match status" value="1"/>
</dbReference>
<dbReference type="SUPFAM" id="SSF52283">
    <property type="entry name" value="Formate/glycerate dehydrogenase catalytic domain-like"/>
    <property type="match status" value="1"/>
</dbReference>
<dbReference type="PANTHER" id="PTHR10160">
    <property type="entry name" value="NAD(P) TRANSHYDROGENASE"/>
    <property type="match status" value="1"/>
</dbReference>
<dbReference type="Pfam" id="PF05222">
    <property type="entry name" value="AlaDh_PNT_N"/>
    <property type="match status" value="1"/>
</dbReference>
<evidence type="ECO:0000256" key="3">
    <source>
        <dbReference type="ARBA" id="ARBA00012943"/>
    </source>
</evidence>
<sequence>MKIAVPREIRAGETRVALDPESCKKLIQLGIEVAVEAGAGAAAQYPDEAYRAAGATLAPDAASLLDQADFVLKVNAPQERTDGTHEVDLIRPGAMLLASIFPTRHLEAVKRMAARPLTAFSTDCIPRTTRAQAMDTLSSQANLVGYKGVLLGAMELPKYFPMFMTAAGTTLPAKVFVIGAGVAGLQAIATAKRLGASVTATDVRPEVKEQIESVGGKYVGIDLKQGASAGGGYAAELSAEDKALQAKMLADHCAQVDVVITTALIGGVFAPKLLDETIVRSMKPGSVIVDLGADGGGNCTLSKLGETVDVGGVKILAPLNLPATLATHASMLFSRNLLNFMTAFWDRSAARFNLDWADDILKGCAVTHEGQVVHGPTQKALNQAQGGVA</sequence>
<evidence type="ECO:0000259" key="10">
    <source>
        <dbReference type="SMART" id="SM01003"/>
    </source>
</evidence>
<feature type="domain" description="Alanine dehydrogenase/pyridine nucleotide transhydrogenase N-terminal" evidence="10">
    <location>
        <begin position="4"/>
        <end position="144"/>
    </location>
</feature>
<evidence type="ECO:0000256" key="5">
    <source>
        <dbReference type="ARBA" id="ARBA00022857"/>
    </source>
</evidence>
<dbReference type="SMART" id="SM01003">
    <property type="entry name" value="AlaDh_PNT_N"/>
    <property type="match status" value="1"/>
</dbReference>
<keyword evidence="12" id="KW-1185">Reference proteome</keyword>
<keyword evidence="4" id="KW-0547">Nucleotide-binding</keyword>
<dbReference type="PROSITE" id="PS00837">
    <property type="entry name" value="ALADH_PNT_2"/>
    <property type="match status" value="1"/>
</dbReference>